<gene>
    <name evidence="1" type="ORF">SAMN05216252_113148</name>
</gene>
<reference evidence="1 2" key="1">
    <citation type="submission" date="2017-06" db="EMBL/GenBank/DDBJ databases">
        <authorList>
            <person name="Kim H.J."/>
            <person name="Triplett B.A."/>
        </authorList>
    </citation>
    <scope>NUCLEOTIDE SEQUENCE [LARGE SCALE GENOMIC DNA]</scope>
    <source>
        <strain evidence="1 2">CGMCC 4.1858</strain>
    </source>
</reference>
<proteinExistence type="predicted"/>
<organism evidence="1 2">
    <name type="scientific">Actinacidiphila glaucinigra</name>
    <dbReference type="NCBI Taxonomy" id="235986"/>
    <lineage>
        <taxon>Bacteria</taxon>
        <taxon>Bacillati</taxon>
        <taxon>Actinomycetota</taxon>
        <taxon>Actinomycetes</taxon>
        <taxon>Kitasatosporales</taxon>
        <taxon>Streptomycetaceae</taxon>
        <taxon>Actinacidiphila</taxon>
    </lineage>
</organism>
<dbReference type="Proteomes" id="UP000198280">
    <property type="component" value="Unassembled WGS sequence"/>
</dbReference>
<sequence length="77" mass="8925">MDENARRAEQGAHVLHVRVTDRRLPESTYRELLALLGMSRRWSSRSRRLRRRAAVRTEEDRCLGACPPVITTVRDPA</sequence>
<protein>
    <submittedName>
        <fullName evidence="1">Uncharacterized protein</fullName>
    </submittedName>
</protein>
<evidence type="ECO:0000313" key="1">
    <source>
        <dbReference type="EMBL" id="SNT07824.1"/>
    </source>
</evidence>
<dbReference type="EMBL" id="FZOF01000013">
    <property type="protein sequence ID" value="SNT07824.1"/>
    <property type="molecule type" value="Genomic_DNA"/>
</dbReference>
<keyword evidence="2" id="KW-1185">Reference proteome</keyword>
<name>A0A239JSN6_9ACTN</name>
<accession>A0A239JSN6</accession>
<evidence type="ECO:0000313" key="2">
    <source>
        <dbReference type="Proteomes" id="UP000198280"/>
    </source>
</evidence>
<dbReference type="AlphaFoldDB" id="A0A239JSN6"/>